<sequence length="146" mass="15883">MDPPGTWSLHPCPLLVGDSQISLTAKSAVTWKDPSVNFLKNTGESVAGTLSPLGMEVDIDMEKEGKRSCWHSSLQIVTAQNGRQLSSKQLLSRHSSKLSGNVNDMPQFLAAQMKKISLESMLKPVEQKESNNSLEGDGDFIPLSSK</sequence>
<dbReference type="Proteomes" id="UP001266305">
    <property type="component" value="Unassembled WGS sequence"/>
</dbReference>
<name>A0ABQ9WC53_SAGOE</name>
<evidence type="ECO:0000313" key="3">
    <source>
        <dbReference type="Proteomes" id="UP001266305"/>
    </source>
</evidence>
<reference evidence="2 3" key="1">
    <citation type="submission" date="2023-05" db="EMBL/GenBank/DDBJ databases">
        <title>B98-5 Cell Line De Novo Hybrid Assembly: An Optical Mapping Approach.</title>
        <authorList>
            <person name="Kananen K."/>
            <person name="Auerbach J.A."/>
            <person name="Kautto E."/>
            <person name="Blachly J.S."/>
        </authorList>
    </citation>
    <scope>NUCLEOTIDE SEQUENCE [LARGE SCALE GENOMIC DNA]</scope>
    <source>
        <strain evidence="2">B95-8</strain>
        <tissue evidence="2">Cell line</tissue>
    </source>
</reference>
<keyword evidence="3" id="KW-1185">Reference proteome</keyword>
<proteinExistence type="predicted"/>
<comment type="caution">
    <text evidence="2">The sequence shown here is derived from an EMBL/GenBank/DDBJ whole genome shotgun (WGS) entry which is preliminary data.</text>
</comment>
<feature type="region of interest" description="Disordered" evidence="1">
    <location>
        <begin position="123"/>
        <end position="146"/>
    </location>
</feature>
<gene>
    <name evidence="2" type="ORF">P7K49_000396</name>
</gene>
<organism evidence="2 3">
    <name type="scientific">Saguinus oedipus</name>
    <name type="common">Cotton-top tamarin</name>
    <name type="synonym">Oedipomidas oedipus</name>
    <dbReference type="NCBI Taxonomy" id="9490"/>
    <lineage>
        <taxon>Eukaryota</taxon>
        <taxon>Metazoa</taxon>
        <taxon>Chordata</taxon>
        <taxon>Craniata</taxon>
        <taxon>Vertebrata</taxon>
        <taxon>Euteleostomi</taxon>
        <taxon>Mammalia</taxon>
        <taxon>Eutheria</taxon>
        <taxon>Euarchontoglires</taxon>
        <taxon>Primates</taxon>
        <taxon>Haplorrhini</taxon>
        <taxon>Platyrrhini</taxon>
        <taxon>Cebidae</taxon>
        <taxon>Callitrichinae</taxon>
        <taxon>Saguinus</taxon>
    </lineage>
</organism>
<evidence type="ECO:0000256" key="1">
    <source>
        <dbReference type="SAM" id="MobiDB-lite"/>
    </source>
</evidence>
<evidence type="ECO:0000313" key="2">
    <source>
        <dbReference type="EMBL" id="KAK2119010.1"/>
    </source>
</evidence>
<dbReference type="EMBL" id="JASSZA010000001">
    <property type="protein sequence ID" value="KAK2119010.1"/>
    <property type="molecule type" value="Genomic_DNA"/>
</dbReference>
<protein>
    <submittedName>
        <fullName evidence="2">Uncharacterized protein</fullName>
    </submittedName>
</protein>
<accession>A0ABQ9WC53</accession>